<evidence type="ECO:0000313" key="1">
    <source>
        <dbReference type="EMBL" id="KAI5312919.1"/>
    </source>
</evidence>
<dbReference type="Proteomes" id="UP001054821">
    <property type="component" value="Chromosome 8"/>
</dbReference>
<reference evidence="1 2" key="1">
    <citation type="journal article" date="2022" name="G3 (Bethesda)">
        <title>Whole-genome sequence and methylome profiling of the almond [Prunus dulcis (Mill.) D.A. Webb] cultivar 'Nonpareil'.</title>
        <authorList>
            <person name="D'Amico-Willman K.M."/>
            <person name="Ouma W.Z."/>
            <person name="Meulia T."/>
            <person name="Sideli G.M."/>
            <person name="Gradziel T.M."/>
            <person name="Fresnedo-Ramirez J."/>
        </authorList>
    </citation>
    <scope>NUCLEOTIDE SEQUENCE [LARGE SCALE GENOMIC DNA]</scope>
    <source>
        <strain evidence="1">Clone GOH B32 T37-40</strain>
    </source>
</reference>
<name>A0AAD4UVM0_PRUDU</name>
<evidence type="ECO:0000313" key="2">
    <source>
        <dbReference type="Proteomes" id="UP001054821"/>
    </source>
</evidence>
<protein>
    <submittedName>
        <fullName evidence="1">Uncharacterized protein</fullName>
    </submittedName>
</protein>
<dbReference type="EMBL" id="JAJFAZ020000008">
    <property type="protein sequence ID" value="KAI5312919.1"/>
    <property type="molecule type" value="Genomic_DNA"/>
</dbReference>
<sequence>MLPTVSGDASVGCRHTIFTLKLTPRCPEHDDKLELAKFDQRSNFTCAIGGTFKGSSKLGLIAVNKYRATT</sequence>
<organism evidence="1 2">
    <name type="scientific">Prunus dulcis</name>
    <name type="common">Almond</name>
    <name type="synonym">Amygdalus dulcis</name>
    <dbReference type="NCBI Taxonomy" id="3755"/>
    <lineage>
        <taxon>Eukaryota</taxon>
        <taxon>Viridiplantae</taxon>
        <taxon>Streptophyta</taxon>
        <taxon>Embryophyta</taxon>
        <taxon>Tracheophyta</taxon>
        <taxon>Spermatophyta</taxon>
        <taxon>Magnoliopsida</taxon>
        <taxon>eudicotyledons</taxon>
        <taxon>Gunneridae</taxon>
        <taxon>Pentapetalae</taxon>
        <taxon>rosids</taxon>
        <taxon>fabids</taxon>
        <taxon>Rosales</taxon>
        <taxon>Rosaceae</taxon>
        <taxon>Amygdaloideae</taxon>
        <taxon>Amygdaleae</taxon>
        <taxon>Prunus</taxon>
    </lineage>
</organism>
<accession>A0AAD4UVM0</accession>
<keyword evidence="2" id="KW-1185">Reference proteome</keyword>
<dbReference type="AlphaFoldDB" id="A0AAD4UVM0"/>
<proteinExistence type="predicted"/>
<gene>
    <name evidence="1" type="ORF">L3X38_042093</name>
</gene>
<comment type="caution">
    <text evidence="1">The sequence shown here is derived from an EMBL/GenBank/DDBJ whole genome shotgun (WGS) entry which is preliminary data.</text>
</comment>